<evidence type="ECO:0000313" key="2">
    <source>
        <dbReference type="Proteomes" id="UP000297983"/>
    </source>
</evidence>
<keyword evidence="1" id="KW-0808">Transferase</keyword>
<dbReference type="SUPFAM" id="SSF53448">
    <property type="entry name" value="Nucleotide-diphospho-sugar transferases"/>
    <property type="match status" value="1"/>
</dbReference>
<keyword evidence="2" id="KW-1185">Reference proteome</keyword>
<dbReference type="EMBL" id="SOHL01000013">
    <property type="protein sequence ID" value="TFD71238.1"/>
    <property type="molecule type" value="Genomic_DNA"/>
</dbReference>
<sequence>MIAVVTVSHGSDEVLRPFLASVAGASRQPLRVVVVDNKPLGSEARAIAAEFGAEYLSDTNRGYGHGINTGVASLHETPAWVLICNPDLVLAPESIDILRAIGESDPSIGAVGPRILNADGTTYASARALPSIRTGVGHALFANVWTSNPWTRRYLQGNGGEPHRRDSGWLSGACLLIRGSTFVELNGFDDSYFMYFEDVDLGYRMQQAGHRCVYEPLAAVTHTGAHSTQAESARMLAAHHESANRFLSRKYHGVLLWPLRQAIAVGLWVRSRFQQRRGTH</sequence>
<dbReference type="PANTHER" id="PTHR43179">
    <property type="entry name" value="RHAMNOSYLTRANSFERASE WBBL"/>
    <property type="match status" value="1"/>
</dbReference>
<proteinExistence type="predicted"/>
<dbReference type="RefSeq" id="WP_134551136.1">
    <property type="nucleotide sequence ID" value="NZ_SOHL01000013.1"/>
</dbReference>
<dbReference type="Gene3D" id="3.90.550.10">
    <property type="entry name" value="Spore Coat Polysaccharide Biosynthesis Protein SpsA, Chain A"/>
    <property type="match status" value="1"/>
</dbReference>
<dbReference type="GO" id="GO:0016740">
    <property type="term" value="F:transferase activity"/>
    <property type="evidence" value="ECO:0007669"/>
    <property type="project" value="UniProtKB-KW"/>
</dbReference>
<protein>
    <submittedName>
        <fullName evidence="1">Glycosyltransferase family 2 protein</fullName>
    </submittedName>
</protein>
<accession>A0A4V3IUC9</accession>
<gene>
    <name evidence="1" type="ORF">E3T50_06565</name>
</gene>
<reference evidence="1 2" key="1">
    <citation type="submission" date="2019-03" db="EMBL/GenBank/DDBJ databases">
        <title>Genomics of glacier-inhabiting Cryobacterium strains.</title>
        <authorList>
            <person name="Liu Q."/>
            <person name="Xin Y.-H."/>
        </authorList>
    </citation>
    <scope>NUCLEOTIDE SEQUENCE [LARGE SCALE GENOMIC DNA]</scope>
    <source>
        <strain evidence="1 2">Hz16</strain>
    </source>
</reference>
<comment type="caution">
    <text evidence="1">The sequence shown here is derived from an EMBL/GenBank/DDBJ whole genome shotgun (WGS) entry which is preliminary data.</text>
</comment>
<dbReference type="AlphaFoldDB" id="A0A4V3IUC9"/>
<dbReference type="Proteomes" id="UP000297983">
    <property type="component" value="Unassembled WGS sequence"/>
</dbReference>
<dbReference type="Pfam" id="PF13641">
    <property type="entry name" value="Glyco_tranf_2_3"/>
    <property type="match status" value="1"/>
</dbReference>
<dbReference type="PANTHER" id="PTHR43179:SF7">
    <property type="entry name" value="RHAMNOSYLTRANSFERASE WBBL"/>
    <property type="match status" value="1"/>
</dbReference>
<organism evidence="1 2">
    <name type="scientific">Cryobacterium gelidum</name>
    <dbReference type="NCBI Taxonomy" id="1259164"/>
    <lineage>
        <taxon>Bacteria</taxon>
        <taxon>Bacillati</taxon>
        <taxon>Actinomycetota</taxon>
        <taxon>Actinomycetes</taxon>
        <taxon>Micrococcales</taxon>
        <taxon>Microbacteriaceae</taxon>
        <taxon>Cryobacterium</taxon>
    </lineage>
</organism>
<dbReference type="CDD" id="cd04186">
    <property type="entry name" value="GT_2_like_c"/>
    <property type="match status" value="1"/>
</dbReference>
<dbReference type="InterPro" id="IPR029044">
    <property type="entry name" value="Nucleotide-diphossugar_trans"/>
</dbReference>
<evidence type="ECO:0000313" key="1">
    <source>
        <dbReference type="EMBL" id="TFD71238.1"/>
    </source>
</evidence>
<name>A0A4V3IUC9_9MICO</name>